<gene>
    <name evidence="2" type="ORF">OBRU01_23564</name>
</gene>
<comment type="caution">
    <text evidence="2">The sequence shown here is derived from an EMBL/GenBank/DDBJ whole genome shotgun (WGS) entry which is preliminary data.</text>
</comment>
<evidence type="ECO:0000313" key="3">
    <source>
        <dbReference type="Proteomes" id="UP000037510"/>
    </source>
</evidence>
<feature type="compositionally biased region" description="Basic residues" evidence="1">
    <location>
        <begin position="270"/>
        <end position="281"/>
    </location>
</feature>
<dbReference type="AlphaFoldDB" id="A0A0L7KP38"/>
<feature type="region of interest" description="Disordered" evidence="1">
    <location>
        <begin position="124"/>
        <end position="189"/>
    </location>
</feature>
<evidence type="ECO:0000256" key="1">
    <source>
        <dbReference type="SAM" id="MobiDB-lite"/>
    </source>
</evidence>
<accession>A0A0L7KP38</accession>
<evidence type="ECO:0000313" key="2">
    <source>
        <dbReference type="EMBL" id="KOB64870.1"/>
    </source>
</evidence>
<organism evidence="2 3">
    <name type="scientific">Operophtera brumata</name>
    <name type="common">Winter moth</name>
    <name type="synonym">Phalaena brumata</name>
    <dbReference type="NCBI Taxonomy" id="104452"/>
    <lineage>
        <taxon>Eukaryota</taxon>
        <taxon>Metazoa</taxon>
        <taxon>Ecdysozoa</taxon>
        <taxon>Arthropoda</taxon>
        <taxon>Hexapoda</taxon>
        <taxon>Insecta</taxon>
        <taxon>Pterygota</taxon>
        <taxon>Neoptera</taxon>
        <taxon>Endopterygota</taxon>
        <taxon>Lepidoptera</taxon>
        <taxon>Glossata</taxon>
        <taxon>Ditrysia</taxon>
        <taxon>Geometroidea</taxon>
        <taxon>Geometridae</taxon>
        <taxon>Larentiinae</taxon>
        <taxon>Operophtera</taxon>
    </lineage>
</organism>
<feature type="compositionally biased region" description="Polar residues" evidence="1">
    <location>
        <begin position="180"/>
        <end position="189"/>
    </location>
</feature>
<feature type="compositionally biased region" description="Low complexity" evidence="1">
    <location>
        <begin position="148"/>
        <end position="157"/>
    </location>
</feature>
<keyword evidence="3" id="KW-1185">Reference proteome</keyword>
<sequence length="430" mass="46694">MPVSGALSRGAVNHASGVASTAGGLYTGALVLLALQVGPFIITSGLHASVRGAVAGSSQPCVRGRVHGRRAVHWSPGAAGPAVSKVETLESVITEQSGIIANLNPSNKFPTRKSLTPIVPVPTTSSASAVSVPTTSAAERPVRKARARATIAITKPTRPTKKSTNVRASTEAAAAAPKNNDVTPTPDNELTSAVTMNEKCKTHDEHHDNHNLSTSRNEDVAKAMSNIQLDRPTIDVTTTTASRVTTTPMDVVQCSPTTREETNDSPWQTQHHRRRSTKPRKILTGSGKADDTLQTVEEMKFVQVWSLKPDTTEENIRTYLGKIRACDRYVVKKRVIKTDSHAAFEIGLPQSLYDVVSSPDSWPPGVKISDWFRWNPRHGTRRGVTRRGRPVQQHVCAAQCARLASRRWMINKLLLYASRTLLRLTIKLVG</sequence>
<dbReference type="EMBL" id="JTDY01007902">
    <property type="protein sequence ID" value="KOB64870.1"/>
    <property type="molecule type" value="Genomic_DNA"/>
</dbReference>
<dbReference type="Proteomes" id="UP000037510">
    <property type="component" value="Unassembled WGS sequence"/>
</dbReference>
<proteinExistence type="predicted"/>
<feature type="region of interest" description="Disordered" evidence="1">
    <location>
        <begin position="255"/>
        <end position="286"/>
    </location>
</feature>
<feature type="compositionally biased region" description="Low complexity" evidence="1">
    <location>
        <begin position="124"/>
        <end position="138"/>
    </location>
</feature>
<protein>
    <submittedName>
        <fullName evidence="2">Sodium-independent sulfate anion transporter</fullName>
    </submittedName>
</protein>
<reference evidence="2 3" key="1">
    <citation type="journal article" date="2015" name="Genome Biol. Evol.">
        <title>The genome of winter moth (Operophtera brumata) provides a genomic perspective on sexual dimorphism and phenology.</title>
        <authorList>
            <person name="Derks M.F."/>
            <person name="Smit S."/>
            <person name="Salis L."/>
            <person name="Schijlen E."/>
            <person name="Bossers A."/>
            <person name="Mateman C."/>
            <person name="Pijl A.S."/>
            <person name="de Ridder D."/>
            <person name="Groenen M.A."/>
            <person name="Visser M.E."/>
            <person name="Megens H.J."/>
        </authorList>
    </citation>
    <scope>NUCLEOTIDE SEQUENCE [LARGE SCALE GENOMIC DNA]</scope>
    <source>
        <strain evidence="2">WM2013NL</strain>
        <tissue evidence="2">Head and thorax</tissue>
    </source>
</reference>
<name>A0A0L7KP38_OPEBR</name>